<protein>
    <recommendedName>
        <fullName evidence="7">Thioredoxin domain-containing protein</fullName>
    </recommendedName>
</protein>
<dbReference type="PROSITE" id="PS51352">
    <property type="entry name" value="THIOREDOXIN_2"/>
    <property type="match status" value="1"/>
</dbReference>
<dbReference type="Pfam" id="PF13462">
    <property type="entry name" value="Thioredoxin_4"/>
    <property type="match status" value="1"/>
</dbReference>
<dbReference type="InterPro" id="IPR036249">
    <property type="entry name" value="Thioredoxin-like_sf"/>
</dbReference>
<dbReference type="SUPFAM" id="SSF52833">
    <property type="entry name" value="Thioredoxin-like"/>
    <property type="match status" value="1"/>
</dbReference>
<feature type="domain" description="Thioredoxin" evidence="7">
    <location>
        <begin position="60"/>
        <end position="245"/>
    </location>
</feature>
<keyword evidence="6" id="KW-1133">Transmembrane helix</keyword>
<evidence type="ECO:0000259" key="7">
    <source>
        <dbReference type="PROSITE" id="PS51352"/>
    </source>
</evidence>
<organism evidence="8 9">
    <name type="scientific">Candidatus Buchananbacteria bacterium RIFCSPHIGHO2_01_FULL_39_8</name>
    <dbReference type="NCBI Taxonomy" id="1797533"/>
    <lineage>
        <taxon>Bacteria</taxon>
        <taxon>Candidatus Buchananiibacteriota</taxon>
    </lineage>
</organism>
<dbReference type="STRING" id="1797533.A2731_02045"/>
<dbReference type="PANTHER" id="PTHR13887:SF14">
    <property type="entry name" value="DISULFIDE BOND FORMATION PROTEIN D"/>
    <property type="match status" value="1"/>
</dbReference>
<dbReference type="InterPro" id="IPR012336">
    <property type="entry name" value="Thioredoxin-like_fold"/>
</dbReference>
<evidence type="ECO:0000256" key="5">
    <source>
        <dbReference type="ARBA" id="ARBA00023284"/>
    </source>
</evidence>
<dbReference type="Gene3D" id="3.40.30.10">
    <property type="entry name" value="Glutaredoxin"/>
    <property type="match status" value="1"/>
</dbReference>
<dbReference type="Proteomes" id="UP000176241">
    <property type="component" value="Unassembled WGS sequence"/>
</dbReference>
<keyword evidence="6" id="KW-0472">Membrane</keyword>
<reference evidence="8 9" key="1">
    <citation type="journal article" date="2016" name="Nat. Commun.">
        <title>Thousands of microbial genomes shed light on interconnected biogeochemical processes in an aquifer system.</title>
        <authorList>
            <person name="Anantharaman K."/>
            <person name="Brown C.T."/>
            <person name="Hug L.A."/>
            <person name="Sharon I."/>
            <person name="Castelle C.J."/>
            <person name="Probst A.J."/>
            <person name="Thomas B.C."/>
            <person name="Singh A."/>
            <person name="Wilkins M.J."/>
            <person name="Karaoz U."/>
            <person name="Brodie E.L."/>
            <person name="Williams K.H."/>
            <person name="Hubbard S.S."/>
            <person name="Banfield J.F."/>
        </authorList>
    </citation>
    <scope>NUCLEOTIDE SEQUENCE [LARGE SCALE GENOMIC DNA]</scope>
</reference>
<evidence type="ECO:0000256" key="4">
    <source>
        <dbReference type="ARBA" id="ARBA00023157"/>
    </source>
</evidence>
<evidence type="ECO:0000256" key="2">
    <source>
        <dbReference type="ARBA" id="ARBA00022729"/>
    </source>
</evidence>
<keyword evidence="6" id="KW-0812">Transmembrane</keyword>
<keyword evidence="2" id="KW-0732">Signal</keyword>
<evidence type="ECO:0000256" key="6">
    <source>
        <dbReference type="SAM" id="Phobius"/>
    </source>
</evidence>
<keyword evidence="5" id="KW-0676">Redox-active center</keyword>
<comment type="similarity">
    <text evidence="1">Belongs to the thioredoxin family. DsbA subfamily.</text>
</comment>
<dbReference type="PANTHER" id="PTHR13887">
    <property type="entry name" value="GLUTATHIONE S-TRANSFERASE KAPPA"/>
    <property type="match status" value="1"/>
</dbReference>
<keyword evidence="4" id="KW-1015">Disulfide bond</keyword>
<comment type="caution">
    <text evidence="8">The sequence shown here is derived from an EMBL/GenBank/DDBJ whole genome shotgun (WGS) entry which is preliminary data.</text>
</comment>
<dbReference type="AlphaFoldDB" id="A0A1G1Y078"/>
<dbReference type="EMBL" id="MHIC01000011">
    <property type="protein sequence ID" value="OGY45698.1"/>
    <property type="molecule type" value="Genomic_DNA"/>
</dbReference>
<evidence type="ECO:0000256" key="1">
    <source>
        <dbReference type="ARBA" id="ARBA00005791"/>
    </source>
</evidence>
<dbReference type="InterPro" id="IPR013766">
    <property type="entry name" value="Thioredoxin_domain"/>
</dbReference>
<evidence type="ECO:0000313" key="9">
    <source>
        <dbReference type="Proteomes" id="UP000176241"/>
    </source>
</evidence>
<dbReference type="GO" id="GO:0016491">
    <property type="term" value="F:oxidoreductase activity"/>
    <property type="evidence" value="ECO:0007669"/>
    <property type="project" value="UniProtKB-KW"/>
</dbReference>
<keyword evidence="3" id="KW-0560">Oxidoreductase</keyword>
<feature type="transmembrane region" description="Helical" evidence="6">
    <location>
        <begin position="15"/>
        <end position="38"/>
    </location>
</feature>
<sequence length="246" mass="26574">MSDRNFFDMSSKQSLAMGLSWGIAAVAIIALVVTMAGGPAGDGDKGSRVNANSNVNTNVNTNTQPTPVATADVTKLSPVTDADYIRGNKNAKVTLIEVSDFQCPFCQRHVPTMEQILDEYGDKVRIVYRHFPLSSIHPYAQKAAEASECAGEQGKFWEMHDVMFENQSALDVNSLKDYAADLGLNASQFSSCLDDGKYAAKVRQQTQEATAAGITGTPGTFVNSQLVKGAYPFDTFKQIIDAELAE</sequence>
<gene>
    <name evidence="8" type="ORF">A2731_02045</name>
</gene>
<proteinExistence type="inferred from homology"/>
<name>A0A1G1Y078_9BACT</name>
<accession>A0A1G1Y078</accession>
<evidence type="ECO:0000256" key="3">
    <source>
        <dbReference type="ARBA" id="ARBA00023002"/>
    </source>
</evidence>
<evidence type="ECO:0000313" key="8">
    <source>
        <dbReference type="EMBL" id="OGY45698.1"/>
    </source>
</evidence>